<protein>
    <submittedName>
        <fullName evidence="2">Uncharacterized protein</fullName>
    </submittedName>
</protein>
<feature type="compositionally biased region" description="Basic and acidic residues" evidence="1">
    <location>
        <begin position="20"/>
        <end position="29"/>
    </location>
</feature>
<reference evidence="2" key="2">
    <citation type="submission" date="2022-06" db="UniProtKB">
        <authorList>
            <consortium name="EnsemblMetazoa"/>
        </authorList>
    </citation>
    <scope>IDENTIFICATION</scope>
    <source>
        <strain evidence="2">DF5081</strain>
    </source>
</reference>
<dbReference type="EnsemblMetazoa" id="CJA13496.1">
    <property type="protein sequence ID" value="CJA13496.1"/>
    <property type="gene ID" value="WBGene00132700"/>
</dbReference>
<accession>A0A8R1DVM3</accession>
<dbReference type="AlphaFoldDB" id="A0A8R1DVM3"/>
<reference evidence="3" key="1">
    <citation type="submission" date="2010-08" db="EMBL/GenBank/DDBJ databases">
        <authorList>
            <consortium name="Caenorhabditis japonica Sequencing Consortium"/>
            <person name="Wilson R.K."/>
        </authorList>
    </citation>
    <scope>NUCLEOTIDE SEQUENCE [LARGE SCALE GENOMIC DNA]</scope>
    <source>
        <strain evidence="3">DF5081</strain>
    </source>
</reference>
<evidence type="ECO:0000256" key="1">
    <source>
        <dbReference type="SAM" id="MobiDB-lite"/>
    </source>
</evidence>
<dbReference type="Proteomes" id="UP000005237">
    <property type="component" value="Unassembled WGS sequence"/>
</dbReference>
<proteinExistence type="predicted"/>
<organism evidence="2 3">
    <name type="scientific">Caenorhabditis japonica</name>
    <dbReference type="NCBI Taxonomy" id="281687"/>
    <lineage>
        <taxon>Eukaryota</taxon>
        <taxon>Metazoa</taxon>
        <taxon>Ecdysozoa</taxon>
        <taxon>Nematoda</taxon>
        <taxon>Chromadorea</taxon>
        <taxon>Rhabditida</taxon>
        <taxon>Rhabditina</taxon>
        <taxon>Rhabditomorpha</taxon>
        <taxon>Rhabditoidea</taxon>
        <taxon>Rhabditidae</taxon>
        <taxon>Peloderinae</taxon>
        <taxon>Caenorhabditis</taxon>
    </lineage>
</organism>
<evidence type="ECO:0000313" key="3">
    <source>
        <dbReference type="Proteomes" id="UP000005237"/>
    </source>
</evidence>
<feature type="region of interest" description="Disordered" evidence="1">
    <location>
        <begin position="1"/>
        <end position="73"/>
    </location>
</feature>
<name>A0A8R1DVM3_CAEJA</name>
<evidence type="ECO:0000313" key="2">
    <source>
        <dbReference type="EnsemblMetazoa" id="CJA13496.1"/>
    </source>
</evidence>
<keyword evidence="3" id="KW-1185">Reference proteome</keyword>
<feature type="compositionally biased region" description="Polar residues" evidence="1">
    <location>
        <begin position="31"/>
        <end position="54"/>
    </location>
</feature>
<sequence length="239" mass="26035">MKVSDHVQLGGSRKSTIQSNHHEKTEDVPSRPSSVASSFKHQPHSRTTSVSTLRDTPVQRVHPTFKPVPNPYGDHQSVRVVKNVREFVTIFGATHKTPPPTPLAGIPRLSNSCARSPIADDTFHPVVKDHSVQSSRKSSVASIGQGVQINKAASRKSTVSSCQSSRKSTASNIHDAVIIGGNVAAPRSRQSTITQDNVNEHYDSDTTELIHVADMRRLFENFGPAHLPEYASAPTAYIH</sequence>